<sequence>MPKSIALINKLRGAGIAAVLSGAGPSVMILYAGDESEIDQIPALAPGFNAMKLAIAQGGVQ</sequence>
<dbReference type="Gene3D" id="3.30.70.890">
    <property type="entry name" value="GHMP kinase, C-terminal domain"/>
    <property type="match status" value="1"/>
</dbReference>
<protein>
    <submittedName>
        <fullName evidence="1">Unannotated protein</fullName>
    </submittedName>
</protein>
<dbReference type="EMBL" id="CAEZXI010000091">
    <property type="protein sequence ID" value="CAB4688226.1"/>
    <property type="molecule type" value="Genomic_DNA"/>
</dbReference>
<accession>A0A6J6NPR9</accession>
<dbReference type="AlphaFoldDB" id="A0A6J6NPR9"/>
<dbReference type="SUPFAM" id="SSF55060">
    <property type="entry name" value="GHMP Kinase, C-terminal domain"/>
    <property type="match status" value="1"/>
</dbReference>
<organism evidence="1">
    <name type="scientific">freshwater metagenome</name>
    <dbReference type="NCBI Taxonomy" id="449393"/>
    <lineage>
        <taxon>unclassified sequences</taxon>
        <taxon>metagenomes</taxon>
        <taxon>ecological metagenomes</taxon>
    </lineage>
</organism>
<proteinExistence type="predicted"/>
<evidence type="ECO:0000313" key="1">
    <source>
        <dbReference type="EMBL" id="CAB4688226.1"/>
    </source>
</evidence>
<name>A0A6J6NPR9_9ZZZZ</name>
<reference evidence="1" key="1">
    <citation type="submission" date="2020-05" db="EMBL/GenBank/DDBJ databases">
        <authorList>
            <person name="Chiriac C."/>
            <person name="Salcher M."/>
            <person name="Ghai R."/>
            <person name="Kavagutti S V."/>
        </authorList>
    </citation>
    <scope>NUCLEOTIDE SEQUENCE</scope>
</reference>
<gene>
    <name evidence="1" type="ORF">UFOPK2362_00805</name>
</gene>
<dbReference type="InterPro" id="IPR036554">
    <property type="entry name" value="GHMP_kinase_C_sf"/>
</dbReference>